<dbReference type="PROSITE" id="PS50929">
    <property type="entry name" value="ABC_TM1F"/>
    <property type="match status" value="2"/>
</dbReference>
<dbReference type="Gene3D" id="1.20.1560.10">
    <property type="entry name" value="ABC transporter type 1, transmembrane domain"/>
    <property type="match status" value="2"/>
</dbReference>
<comment type="subcellular location">
    <subcellularLocation>
        <location evidence="1">Endomembrane system</location>
        <topology evidence="1">Multi-pass membrane protein</topology>
    </subcellularLocation>
</comment>
<feature type="transmembrane region" description="Helical" evidence="10">
    <location>
        <begin position="279"/>
        <end position="304"/>
    </location>
</feature>
<dbReference type="InterPro" id="IPR050173">
    <property type="entry name" value="ABC_transporter_C-like"/>
</dbReference>
<evidence type="ECO:0000256" key="2">
    <source>
        <dbReference type="ARBA" id="ARBA00009726"/>
    </source>
</evidence>
<protein>
    <submittedName>
        <fullName evidence="13">Multidrug resistance-associated protein 5</fullName>
    </submittedName>
</protein>
<dbReference type="InterPro" id="IPR036640">
    <property type="entry name" value="ABC1_TM_sf"/>
</dbReference>
<dbReference type="PANTHER" id="PTHR24223:SF447">
    <property type="entry name" value="MULTIDRUG RESISTANCE-ASSOCIATED PROTEIN 5"/>
    <property type="match status" value="1"/>
</dbReference>
<evidence type="ECO:0000259" key="12">
    <source>
        <dbReference type="PROSITE" id="PS50929"/>
    </source>
</evidence>
<dbReference type="Gene3D" id="3.40.50.300">
    <property type="entry name" value="P-loop containing nucleotide triphosphate hydrolases"/>
    <property type="match status" value="2"/>
</dbReference>
<gene>
    <name evidence="13" type="ORF">KP79_PYT12278</name>
</gene>
<evidence type="ECO:0000256" key="3">
    <source>
        <dbReference type="ARBA" id="ARBA00022448"/>
    </source>
</evidence>
<dbReference type="SUPFAM" id="SSF90123">
    <property type="entry name" value="ABC transporter transmembrane region"/>
    <property type="match status" value="2"/>
</dbReference>
<feature type="transmembrane region" description="Helical" evidence="10">
    <location>
        <begin position="190"/>
        <end position="209"/>
    </location>
</feature>
<keyword evidence="3" id="KW-0813">Transport</keyword>
<keyword evidence="7" id="KW-0067">ATP-binding</keyword>
<dbReference type="InterPro" id="IPR017871">
    <property type="entry name" value="ABC_transporter-like_CS"/>
</dbReference>
<evidence type="ECO:0000313" key="14">
    <source>
        <dbReference type="Proteomes" id="UP000242188"/>
    </source>
</evidence>
<feature type="transmembrane region" description="Helical" evidence="10">
    <location>
        <begin position="705"/>
        <end position="725"/>
    </location>
</feature>
<accession>A0A210PTB5</accession>
<feature type="transmembrane region" description="Helical" evidence="10">
    <location>
        <begin position="215"/>
        <end position="237"/>
    </location>
</feature>
<keyword evidence="6" id="KW-0547">Nucleotide-binding</keyword>
<dbReference type="PROSITE" id="PS50893">
    <property type="entry name" value="ABC_TRANSPORTER_2"/>
    <property type="match status" value="2"/>
</dbReference>
<organism evidence="13 14">
    <name type="scientific">Mizuhopecten yessoensis</name>
    <name type="common">Japanese scallop</name>
    <name type="synonym">Patinopecten yessoensis</name>
    <dbReference type="NCBI Taxonomy" id="6573"/>
    <lineage>
        <taxon>Eukaryota</taxon>
        <taxon>Metazoa</taxon>
        <taxon>Spiralia</taxon>
        <taxon>Lophotrochozoa</taxon>
        <taxon>Mollusca</taxon>
        <taxon>Bivalvia</taxon>
        <taxon>Autobranchia</taxon>
        <taxon>Pteriomorphia</taxon>
        <taxon>Pectinida</taxon>
        <taxon>Pectinoidea</taxon>
        <taxon>Pectinidae</taxon>
        <taxon>Mizuhopecten</taxon>
    </lineage>
</organism>
<name>A0A210PTB5_MIZYE</name>
<evidence type="ECO:0000259" key="11">
    <source>
        <dbReference type="PROSITE" id="PS50893"/>
    </source>
</evidence>
<evidence type="ECO:0000256" key="4">
    <source>
        <dbReference type="ARBA" id="ARBA00022692"/>
    </source>
</evidence>
<feature type="domain" description="ABC transmembrane type-1" evidence="12">
    <location>
        <begin position="713"/>
        <end position="925"/>
    </location>
</feature>
<feature type="domain" description="ABC transmembrane type-1" evidence="12">
    <location>
        <begin position="84"/>
        <end position="341"/>
    </location>
</feature>
<dbReference type="CDD" id="cd03250">
    <property type="entry name" value="ABCC_MRP_domain1"/>
    <property type="match status" value="1"/>
</dbReference>
<keyword evidence="9 10" id="KW-0472">Membrane</keyword>
<dbReference type="GO" id="GO:0016887">
    <property type="term" value="F:ATP hydrolysis activity"/>
    <property type="evidence" value="ECO:0007669"/>
    <property type="project" value="InterPro"/>
</dbReference>
<dbReference type="FunFam" id="3.40.50.300:FF:000074">
    <property type="entry name" value="Multidrug resistance-associated protein 5 isoform 1"/>
    <property type="match status" value="1"/>
</dbReference>
<dbReference type="GO" id="GO:0016020">
    <property type="term" value="C:membrane"/>
    <property type="evidence" value="ECO:0007669"/>
    <property type="project" value="InterPro"/>
</dbReference>
<dbReference type="PANTHER" id="PTHR24223">
    <property type="entry name" value="ATP-BINDING CASSETTE SUB-FAMILY C"/>
    <property type="match status" value="1"/>
</dbReference>
<dbReference type="PROSITE" id="PS00211">
    <property type="entry name" value="ABC_TRANSPORTER_1"/>
    <property type="match status" value="2"/>
</dbReference>
<feature type="transmembrane region" description="Helical" evidence="10">
    <location>
        <begin position="119"/>
        <end position="146"/>
    </location>
</feature>
<dbReference type="AlphaFoldDB" id="A0A210PTB5"/>
<keyword evidence="14" id="KW-1185">Reference proteome</keyword>
<dbReference type="FunFam" id="3.40.50.300:FF:000997">
    <property type="entry name" value="Multidrug resistance-associated protein 1"/>
    <property type="match status" value="1"/>
</dbReference>
<comment type="similarity">
    <text evidence="2">Belongs to the ABC transporter superfamily. ABCC family. Conjugate transporter (TC 3.A.1.208) subfamily.</text>
</comment>
<evidence type="ECO:0000256" key="9">
    <source>
        <dbReference type="ARBA" id="ARBA00023136"/>
    </source>
</evidence>
<dbReference type="CDD" id="cd03244">
    <property type="entry name" value="ABCC_MRP_domain2"/>
    <property type="match status" value="1"/>
</dbReference>
<feature type="transmembrane region" description="Helical" evidence="10">
    <location>
        <begin position="666"/>
        <end position="693"/>
    </location>
</feature>
<keyword evidence="8 10" id="KW-1133">Transmembrane helix</keyword>
<keyword evidence="4 10" id="KW-0812">Transmembrane</keyword>
<evidence type="ECO:0000256" key="7">
    <source>
        <dbReference type="ARBA" id="ARBA00022840"/>
    </source>
</evidence>
<dbReference type="GO" id="GO:0012505">
    <property type="term" value="C:endomembrane system"/>
    <property type="evidence" value="ECO:0007669"/>
    <property type="project" value="UniProtKB-SubCell"/>
</dbReference>
<dbReference type="InterPro" id="IPR003593">
    <property type="entry name" value="AAA+_ATPase"/>
</dbReference>
<dbReference type="GO" id="GO:0140359">
    <property type="term" value="F:ABC-type transporter activity"/>
    <property type="evidence" value="ECO:0007669"/>
    <property type="project" value="InterPro"/>
</dbReference>
<dbReference type="OrthoDB" id="6500128at2759"/>
<feature type="transmembrane region" description="Helical" evidence="10">
    <location>
        <begin position="774"/>
        <end position="805"/>
    </location>
</feature>
<dbReference type="SUPFAM" id="SSF52540">
    <property type="entry name" value="P-loop containing nucleoside triphosphate hydrolases"/>
    <property type="match status" value="2"/>
</dbReference>
<feature type="transmembrane region" description="Helical" evidence="10">
    <location>
        <begin position="74"/>
        <end position="99"/>
    </location>
</feature>
<dbReference type="InterPro" id="IPR003439">
    <property type="entry name" value="ABC_transporter-like_ATP-bd"/>
</dbReference>
<dbReference type="SMART" id="SM00382">
    <property type="entry name" value="AAA"/>
    <property type="match status" value="2"/>
</dbReference>
<dbReference type="Pfam" id="PF00664">
    <property type="entry name" value="ABC_membrane"/>
    <property type="match status" value="2"/>
</dbReference>
<dbReference type="InterPro" id="IPR027417">
    <property type="entry name" value="P-loop_NTPase"/>
</dbReference>
<evidence type="ECO:0000256" key="6">
    <source>
        <dbReference type="ARBA" id="ARBA00022741"/>
    </source>
</evidence>
<dbReference type="Proteomes" id="UP000242188">
    <property type="component" value="Unassembled WGS sequence"/>
</dbReference>
<feature type="transmembrane region" description="Helical" evidence="10">
    <location>
        <begin position="614"/>
        <end position="639"/>
    </location>
</feature>
<dbReference type="Pfam" id="PF00005">
    <property type="entry name" value="ABC_tran"/>
    <property type="match status" value="2"/>
</dbReference>
<comment type="caution">
    <text evidence="13">The sequence shown here is derived from an EMBL/GenBank/DDBJ whole genome shotgun (WGS) entry which is preliminary data.</text>
</comment>
<evidence type="ECO:0000256" key="5">
    <source>
        <dbReference type="ARBA" id="ARBA00022737"/>
    </source>
</evidence>
<feature type="domain" description="ABC transporter" evidence="11">
    <location>
        <begin position="372"/>
        <end position="600"/>
    </location>
</feature>
<dbReference type="InterPro" id="IPR011527">
    <property type="entry name" value="ABC1_TM_dom"/>
</dbReference>
<dbReference type="GO" id="GO:0005524">
    <property type="term" value="F:ATP binding"/>
    <property type="evidence" value="ECO:0007669"/>
    <property type="project" value="UniProtKB-KW"/>
</dbReference>
<evidence type="ECO:0000256" key="1">
    <source>
        <dbReference type="ARBA" id="ARBA00004127"/>
    </source>
</evidence>
<keyword evidence="5" id="KW-0677">Repeat</keyword>
<evidence type="ECO:0000256" key="8">
    <source>
        <dbReference type="ARBA" id="ARBA00022989"/>
    </source>
</evidence>
<feature type="domain" description="ABC transporter" evidence="11">
    <location>
        <begin position="964"/>
        <end position="1198"/>
    </location>
</feature>
<evidence type="ECO:0000256" key="10">
    <source>
        <dbReference type="SAM" id="Phobius"/>
    </source>
</evidence>
<evidence type="ECO:0000313" key="13">
    <source>
        <dbReference type="EMBL" id="OWF39706.1"/>
    </source>
</evidence>
<feature type="transmembrane region" description="Helical" evidence="10">
    <location>
        <begin position="873"/>
        <end position="898"/>
    </location>
</feature>
<dbReference type="STRING" id="6573.A0A210PTB5"/>
<proteinExistence type="inferred from homology"/>
<sequence>MGHSPSFEAFQRQRRGNQRRRCVDMFEIGIMCHQHGTIFGQSDNKYIFKLKILEPMWMEELQTYGRQKCSIFRLWLKFIWVRLLIVFIALCFNAIITFLCTGYITDVITRYLEGPETSVTYAIGLIIFTVVGQLLRCCSQTFILFYGTQTGKFRSAILGMTYKKLLKLKSMKGRIASEIITIFASDTLRLLMNTIMVVYLLAMPIYLIIGTVYIYYLIGLWCFVAFAIFIVIFAIQIRKMNEVLASMKLIKMYAWEDSFKKSIMDIRESETKPLLQSTILNAISAAIIPITPSLATVATIATYVSAGNELTASTGFSIVATLTFMRVVVSYAPFSARIFAETLISFERIKRFMLEEEFKPPGRNVVNSDNAIELHDTVFTWDGDNNNNPDDNLTSEESEGMRIYGKLIGICGAVGCGKSSLLQALIGRMPLLTGRLAVDGSVAYAAQQAWIFNGTLRENVLFGNPYNPDWYRKVLTACSLDPDLRILANGDMTEIGDKGINLSGGQKQRVSLARAVYSKRDIYLLDDPLSAVDVHVGQHLFHKCIDKVLRAKTVVLVTHQLQYLKHCDEIYVMDDGEITEHGSHESLLAKEGHYKKLMEQFNYNLDKTNAEGSAFLLIIVYVNSSHHFFFNIMSFPGILTDRETSQSGSLRKGAYMSYVRAAGGKVVIAIVVMLYVCAISSVSFSEWWLGLWIQQRCTIINKIKPFVVFIIPYVTQVMIKAAVTLHNKTVGRVMSAPMQFFDANPTGRIINRFSRDVEDVDVFLPNLMDNLLQVTILIIASIVSVSYNFPFLLIAVVPVGLYCYVIKTMAAVSIRNIKRLENVVRSPLLSHVTTSCYGLSTIVSYSQENNFVNGFKEYSDKTSMGLFLFESCIYWMGLRLDFGGSVLTIIIIIVVLFTKGTISPALAALSLTMSINVSFSLTHLVHECRFLSHSQRMFHYHSHCPSLETGSSKVDENWPSQGRITFSNVMMKYRSDMDLVLRNIIFDILPKQKVGIVGRTGAGKSSLAAALFRLTDISGGQVVIDDVEIGTVSRKLLRSMLSSIPQDPVLFAGTLRYNLDPLGKYTDADIWAALEQVHMKEKMKLLEQTLYLHIAENGEKFSVGERQLICLARAILRQNKILLLDEATASIDTSTDALIQETIRDSFSDCTVLTIAHRLNTVLHCDVILVMEAGRVIETGNPQTLLQNPYSHFSNMIRAQNVQPTEV</sequence>
<feature type="transmembrane region" description="Helical" evidence="10">
    <location>
        <begin position="310"/>
        <end position="329"/>
    </location>
</feature>
<reference evidence="13 14" key="1">
    <citation type="journal article" date="2017" name="Nat. Ecol. Evol.">
        <title>Scallop genome provides insights into evolution of bilaterian karyotype and development.</title>
        <authorList>
            <person name="Wang S."/>
            <person name="Zhang J."/>
            <person name="Jiao W."/>
            <person name="Li J."/>
            <person name="Xun X."/>
            <person name="Sun Y."/>
            <person name="Guo X."/>
            <person name="Huan P."/>
            <person name="Dong B."/>
            <person name="Zhang L."/>
            <person name="Hu X."/>
            <person name="Sun X."/>
            <person name="Wang J."/>
            <person name="Zhao C."/>
            <person name="Wang Y."/>
            <person name="Wang D."/>
            <person name="Huang X."/>
            <person name="Wang R."/>
            <person name="Lv J."/>
            <person name="Li Y."/>
            <person name="Zhang Z."/>
            <person name="Liu B."/>
            <person name="Lu W."/>
            <person name="Hui Y."/>
            <person name="Liang J."/>
            <person name="Zhou Z."/>
            <person name="Hou R."/>
            <person name="Li X."/>
            <person name="Liu Y."/>
            <person name="Li H."/>
            <person name="Ning X."/>
            <person name="Lin Y."/>
            <person name="Zhao L."/>
            <person name="Xing Q."/>
            <person name="Dou J."/>
            <person name="Li Y."/>
            <person name="Mao J."/>
            <person name="Guo H."/>
            <person name="Dou H."/>
            <person name="Li T."/>
            <person name="Mu C."/>
            <person name="Jiang W."/>
            <person name="Fu Q."/>
            <person name="Fu X."/>
            <person name="Miao Y."/>
            <person name="Liu J."/>
            <person name="Yu Q."/>
            <person name="Li R."/>
            <person name="Liao H."/>
            <person name="Li X."/>
            <person name="Kong Y."/>
            <person name="Jiang Z."/>
            <person name="Chourrout D."/>
            <person name="Li R."/>
            <person name="Bao Z."/>
        </authorList>
    </citation>
    <scope>NUCLEOTIDE SEQUENCE [LARGE SCALE GENOMIC DNA]</scope>
    <source>
        <strain evidence="13 14">PY_sf001</strain>
    </source>
</reference>
<dbReference type="EMBL" id="NEDP02005513">
    <property type="protein sequence ID" value="OWF39706.1"/>
    <property type="molecule type" value="Genomic_DNA"/>
</dbReference>